<feature type="transmembrane region" description="Helical" evidence="2">
    <location>
        <begin position="44"/>
        <end position="69"/>
    </location>
</feature>
<gene>
    <name evidence="3" type="ORF">QQX98_008011</name>
</gene>
<keyword evidence="2" id="KW-1133">Transmembrane helix</keyword>
<keyword evidence="2" id="KW-0812">Transmembrane</keyword>
<accession>A0ABR1GWC6</accession>
<proteinExistence type="predicted"/>
<keyword evidence="4" id="KW-1185">Reference proteome</keyword>
<organism evidence="3 4">
    <name type="scientific">Neonectria punicea</name>
    <dbReference type="NCBI Taxonomy" id="979145"/>
    <lineage>
        <taxon>Eukaryota</taxon>
        <taxon>Fungi</taxon>
        <taxon>Dikarya</taxon>
        <taxon>Ascomycota</taxon>
        <taxon>Pezizomycotina</taxon>
        <taxon>Sordariomycetes</taxon>
        <taxon>Hypocreomycetidae</taxon>
        <taxon>Hypocreales</taxon>
        <taxon>Nectriaceae</taxon>
        <taxon>Neonectria</taxon>
    </lineage>
</organism>
<feature type="transmembrane region" description="Helical" evidence="2">
    <location>
        <begin position="81"/>
        <end position="104"/>
    </location>
</feature>
<feature type="transmembrane region" description="Helical" evidence="2">
    <location>
        <begin position="124"/>
        <end position="148"/>
    </location>
</feature>
<reference evidence="3 4" key="1">
    <citation type="journal article" date="2025" name="Microbiol. Resour. Announc.">
        <title>Draft genome sequences for Neonectria magnoliae and Neonectria punicea, canker pathogens of Liriodendron tulipifera and Acer saccharum in West Virginia.</title>
        <authorList>
            <person name="Petronek H.M."/>
            <person name="Kasson M.T."/>
            <person name="Metheny A.M."/>
            <person name="Stauder C.M."/>
            <person name="Lovett B."/>
            <person name="Lynch S.C."/>
            <person name="Garnas J.R."/>
            <person name="Kasson L.R."/>
            <person name="Stajich J.E."/>
        </authorList>
    </citation>
    <scope>NUCLEOTIDE SEQUENCE [LARGE SCALE GENOMIC DNA]</scope>
    <source>
        <strain evidence="3 4">NRRL 64653</strain>
    </source>
</reference>
<name>A0ABR1GWC6_9HYPO</name>
<comment type="caution">
    <text evidence="3">The sequence shown here is derived from an EMBL/GenBank/DDBJ whole genome shotgun (WGS) entry which is preliminary data.</text>
</comment>
<dbReference type="EMBL" id="JAZAVJ010000139">
    <property type="protein sequence ID" value="KAK7413125.1"/>
    <property type="molecule type" value="Genomic_DNA"/>
</dbReference>
<evidence type="ECO:0000313" key="3">
    <source>
        <dbReference type="EMBL" id="KAK7413125.1"/>
    </source>
</evidence>
<evidence type="ECO:0000256" key="2">
    <source>
        <dbReference type="SAM" id="Phobius"/>
    </source>
</evidence>
<feature type="compositionally biased region" description="Polar residues" evidence="1">
    <location>
        <begin position="213"/>
        <end position="225"/>
    </location>
</feature>
<feature type="transmembrane region" description="Helical" evidence="2">
    <location>
        <begin position="18"/>
        <end position="38"/>
    </location>
</feature>
<protein>
    <recommendedName>
        <fullName evidence="5">MARVEL domain-containing protein</fullName>
    </recommendedName>
</protein>
<evidence type="ECO:0008006" key="5">
    <source>
        <dbReference type="Google" id="ProtNLM"/>
    </source>
</evidence>
<evidence type="ECO:0000256" key="1">
    <source>
        <dbReference type="SAM" id="MobiDB-lite"/>
    </source>
</evidence>
<dbReference type="Proteomes" id="UP001498476">
    <property type="component" value="Unassembled WGS sequence"/>
</dbReference>
<feature type="region of interest" description="Disordered" evidence="1">
    <location>
        <begin position="178"/>
        <end position="225"/>
    </location>
</feature>
<keyword evidence="2" id="KW-0472">Membrane</keyword>
<sequence length="225" mass="24509">MTTPVNASSTGKLWSKSILRLLSILFSGAIIGVSVLYYKHWTVGAIVMMGPPAGVAILWDFVDAICLCVRRTHEGVPVGACILVDMILFLGFAAMSSVLAFTVSKLSDSGFYFAFFQDGVGAEYLYIAFIFGFLAAIVHLVILVMACYESKRRPSTSTRPHIVYVEVNPDGSIIPIGQQPQGFSREEPPPSYSLPTEQVSPHRFHDQIESSELPATSAVQSEKKG</sequence>
<evidence type="ECO:0000313" key="4">
    <source>
        <dbReference type="Proteomes" id="UP001498476"/>
    </source>
</evidence>